<dbReference type="InterPro" id="IPR043502">
    <property type="entry name" value="DNA/RNA_pol_sf"/>
</dbReference>
<dbReference type="Gene3D" id="3.90.1600.10">
    <property type="entry name" value="Palm domain of DNA polymerase"/>
    <property type="match status" value="1"/>
</dbReference>
<evidence type="ECO:0000256" key="11">
    <source>
        <dbReference type="ARBA" id="ARBA00023004"/>
    </source>
</evidence>
<comment type="subcellular location">
    <subcellularLocation>
        <location evidence="1 16">Nucleus</location>
    </subcellularLocation>
</comment>
<evidence type="ECO:0000256" key="6">
    <source>
        <dbReference type="ARBA" id="ARBA00022705"/>
    </source>
</evidence>
<dbReference type="InterPro" id="IPR012337">
    <property type="entry name" value="RNaseH-like_sf"/>
</dbReference>
<proteinExistence type="inferred from homology"/>
<organism evidence="18 19">
    <name type="scientific">Hanseniaspora valbyensis NRRL Y-1626</name>
    <dbReference type="NCBI Taxonomy" id="766949"/>
    <lineage>
        <taxon>Eukaryota</taxon>
        <taxon>Fungi</taxon>
        <taxon>Dikarya</taxon>
        <taxon>Ascomycota</taxon>
        <taxon>Saccharomycotina</taxon>
        <taxon>Saccharomycetes</taxon>
        <taxon>Saccharomycodales</taxon>
        <taxon>Saccharomycodaceae</taxon>
        <taxon>Hanseniaspora</taxon>
    </lineage>
</organism>
<reference evidence="19" key="1">
    <citation type="journal article" date="2016" name="Proc. Natl. Acad. Sci. U.S.A.">
        <title>Comparative genomics of biotechnologically important yeasts.</title>
        <authorList>
            <person name="Riley R."/>
            <person name="Haridas S."/>
            <person name="Wolfe K.H."/>
            <person name="Lopes M.R."/>
            <person name="Hittinger C.T."/>
            <person name="Goeker M."/>
            <person name="Salamov A.A."/>
            <person name="Wisecaver J.H."/>
            <person name="Long T.M."/>
            <person name="Calvey C.H."/>
            <person name="Aerts A.L."/>
            <person name="Barry K.W."/>
            <person name="Choi C."/>
            <person name="Clum A."/>
            <person name="Coughlan A.Y."/>
            <person name="Deshpande S."/>
            <person name="Douglass A.P."/>
            <person name="Hanson S.J."/>
            <person name="Klenk H.-P."/>
            <person name="LaButti K.M."/>
            <person name="Lapidus A."/>
            <person name="Lindquist E.A."/>
            <person name="Lipzen A.M."/>
            <person name="Meier-Kolthoff J.P."/>
            <person name="Ohm R.A."/>
            <person name="Otillar R.P."/>
            <person name="Pangilinan J.L."/>
            <person name="Peng Y."/>
            <person name="Rokas A."/>
            <person name="Rosa C.A."/>
            <person name="Scheuner C."/>
            <person name="Sibirny A.A."/>
            <person name="Slot J.C."/>
            <person name="Stielow J.B."/>
            <person name="Sun H."/>
            <person name="Kurtzman C.P."/>
            <person name="Blackwell M."/>
            <person name="Grigoriev I.V."/>
            <person name="Jeffries T.W."/>
        </authorList>
    </citation>
    <scope>NUCLEOTIDE SEQUENCE [LARGE SCALE GENOMIC DNA]</scope>
    <source>
        <strain evidence="19">NRRL Y-1626</strain>
    </source>
</reference>
<evidence type="ECO:0000256" key="13">
    <source>
        <dbReference type="ARBA" id="ARBA00023125"/>
    </source>
</evidence>
<comment type="function">
    <text evidence="16">DNA polymerase II participates in chromosomal DNA replication.</text>
</comment>
<dbReference type="InterPro" id="IPR036397">
    <property type="entry name" value="RNaseH_sf"/>
</dbReference>
<dbReference type="Pfam" id="PF03104">
    <property type="entry name" value="DNA_pol_B_exo1"/>
    <property type="match status" value="1"/>
</dbReference>
<dbReference type="GO" id="GO:0051539">
    <property type="term" value="F:4 iron, 4 sulfur cluster binding"/>
    <property type="evidence" value="ECO:0007669"/>
    <property type="project" value="UniProtKB-KW"/>
</dbReference>
<dbReference type="Pfam" id="PF22912">
    <property type="entry name" value="zf-DPOE"/>
    <property type="match status" value="1"/>
</dbReference>
<dbReference type="GO" id="GO:0045004">
    <property type="term" value="P:DNA replication proofreading"/>
    <property type="evidence" value="ECO:0007669"/>
    <property type="project" value="TreeGrafter"/>
</dbReference>
<dbReference type="Gene3D" id="3.30.420.10">
    <property type="entry name" value="Ribonuclease H-like superfamily/Ribonuclease H"/>
    <property type="match status" value="1"/>
</dbReference>
<comment type="similarity">
    <text evidence="2 16">Belongs to the DNA polymerase type-B family.</text>
</comment>
<dbReference type="SMART" id="SM01159">
    <property type="entry name" value="DUF1744"/>
    <property type="match status" value="1"/>
</dbReference>
<evidence type="ECO:0000256" key="15">
    <source>
        <dbReference type="ARBA" id="ARBA00049244"/>
    </source>
</evidence>
<keyword evidence="5 16" id="KW-0548">Nucleotidyltransferase</keyword>
<evidence type="ECO:0000313" key="18">
    <source>
        <dbReference type="EMBL" id="OBA25683.1"/>
    </source>
</evidence>
<name>A0A1B7TAD7_9ASCO</name>
<keyword evidence="13 16" id="KW-0238">DNA-binding</keyword>
<sequence length="2127" mass="245827">MSNVHFQGQRSSSNISKISESTRLLHAATTTAKTDSAFGFEQVTSGEKIGWLSNIHPTLIPDIDPETGDIKSLNGVSGVDLYWLDLEGGYYKTTKLFKPYMFILVNENSNNNNININGDDNGERLFNLIEQWIKKEINGVLETKIVDREDLALANHLVGLKRRMIKITFGSELEMNQARFRLNRTIQYNKDIFAENGQIESDNCEDFIMDLREFDVPFHTRVMIDLDLRVGKWYCYKDDEYSLYMERETFPDPVVLAFDIETCKAPLKFPDSNVDAIMMISYMIDGEGFLITNREVISKDIDDFEYTPKPELKGDFTIFNEPDEKAMILKFFEHIQDVQPTIISTFNGDFFDWPFLDKRATVNGLSMFDEIGWHHDEATDTYQSSYCCHMDCFQWVTRDSYLPQGSRGLKAVTRLKLGYDPLELDPELMTPYAKDQPQKLSEYSVSDAVATYYLYMKYVHPFIFSLCTIIPLNPDETLRKGTGTLCEMLLMVEAYNNNIVLPNKHKMPIEKFYDGHLLQNETYSGGKVLSVESGVFRSDLEYQFNIEPEIIKEFILNVDKVIEFFVTVECGKKMDSVLNADEVKQEIVKQLQELIDNPTRFEKPLLYHVDVASMYPNIMITNRLQPDSMKTEHDCAKCDYNSIGKKCDRRLEWKWRGEYFPADHEDYGMIKRQLQQETFNLKAKGKEYEGTWDDLTHDQQVAETRKRLKEYSQKSYKTSKTTKETVRESIVCQRENPFYADTVRSFRDRRYFFKREAQKYFREYKELPSTEKHLKEETLKKQVLNDSLQLAHKVILNSFYGYVMRKGSRWFSMEMAGITCYTGSKIITMANGVVSKIGRPLELDTDGIWCILPSSFPEDFKIDIGTEKKLTMPFIGSLLNERVHKIFTNDQYHNLNGEITRENSILFEVDGPYKAMILPSSEKKGEGIKKRYAVFDEKDKLVELKGFELKRRGELQLVKNFQNDLFKMFLKGDTLEACYKEVAKVADRWLDVIYNKGANLEDEDLIELICENKSMSRPLDDYGTQKSTSITTAKRLGEFLGKEMIKDKGLQVKYIIADRPKGATTTERAIPVAIFSHEDSNTKVHFLQKWLKDNRMSSYDPRDIIDWEYYKERLGSTIKKIITIPAALQKIPNPVPRVEHPDWLRKEVNDRKYKQTNVTDFFSSLKPKKSEVDIEDIGSSRQDLMKTRKRKLEIDEGQKLTLDKEGEMAKKFEDTQFSVKTCPNPKTSYTSFLAYNKQMWEQQAKQRISRNSVFGNRNQKQGNNTRKVTTLTQSFNEWQVLSYKEDPQDKDITIAMLSTGDKLINVKIKTPKMFYICSDEDELKVDDSLVTVTKSNKIASSDEKQKKKVFECTTPHSHYDELVNDVHSFIHKYVLLENEISSVDRLIMRLGNLIKTVDLKTVNNGLKHGFDLKHLDSVEVGSISDRSGAATTNIGNILPNANLINLSIVKTVLGYTTFSIMSFDKLTNEDLISIFVLKPSETSNPLNSKNLSDKFGYGMSVSIEQLANKKKFYNMINKQLTELILENQSNVIFMLNDGEISSNLTSIKDKYPLITTANVNKPIKVALQNWNKKLTNNIYKHFSVYKEQYKSLVDISTLNKIPVANLGNEIRVIDYKFGERLMKQNHILDWSLTGKNKKDGDAHFQNIINHKGVYPQVTVLIKIKNQLINSILTSNLLLTEIDLSTQEDITPITISKMAILRQLVKELYNSKHNYSLLNLLEPWLYSKNSALTGESLIKLLSQLLSKSKNVLRKQISKDCKIIYAAEGDEEEDSVLISLENRFDLKNSITFSNYILDNLALQNPLLTYISPIPVRIYDLLIFKDMNNFMGRYLKHDDINNSSNRNDNDLEYVLDSKWIVKKSLPLIYRKEFDDWMLIMFDCLLKRKNENFNNLTGYTKFFAKDLYKRIERLWQKQTENIIQPDLSSQFDIVKLPGLTSTKNKTITNPLVLFVSLLNEVLTLNVDDLEGRKMRKLLLSIFDIKEFSADGQPPVLQTCHIGDVICGNCFQFQRITNKSSIKEAEDIIDKSHNNSKNDKSIVCTDCHKPFENDVIMNLLLQKAINIVNNYNTQDIKCNKCGSIKEDLMSLNCDCSGFYTLVSESVHLEMKLLADCSEYMNLNLKNVLEKML</sequence>
<dbReference type="CDD" id="cd05779">
    <property type="entry name" value="DNA_polB_epsilon_exo"/>
    <property type="match status" value="1"/>
</dbReference>
<dbReference type="SUPFAM" id="SSF53098">
    <property type="entry name" value="Ribonuclease H-like"/>
    <property type="match status" value="1"/>
</dbReference>
<evidence type="ECO:0000256" key="2">
    <source>
        <dbReference type="ARBA" id="ARBA00005755"/>
    </source>
</evidence>
<dbReference type="InterPro" id="IPR013697">
    <property type="entry name" value="DNA_pol_e_suA_C"/>
</dbReference>
<keyword evidence="14 16" id="KW-0539">Nucleus</keyword>
<evidence type="ECO:0000256" key="16">
    <source>
        <dbReference type="RuleBase" id="RU365029"/>
    </source>
</evidence>
<keyword evidence="4 16" id="KW-0808">Transferase</keyword>
<dbReference type="InterPro" id="IPR042087">
    <property type="entry name" value="DNA_pol_B_thumb"/>
</dbReference>
<dbReference type="EC" id="2.7.7.7" evidence="16"/>
<dbReference type="GO" id="GO:0008270">
    <property type="term" value="F:zinc ion binding"/>
    <property type="evidence" value="ECO:0007669"/>
    <property type="project" value="UniProtKB-KW"/>
</dbReference>
<dbReference type="OrthoDB" id="10060449at2759"/>
<dbReference type="GO" id="GO:0006287">
    <property type="term" value="P:base-excision repair, gap-filling"/>
    <property type="evidence" value="ECO:0007669"/>
    <property type="project" value="TreeGrafter"/>
</dbReference>
<keyword evidence="8 16" id="KW-0863">Zinc-finger</keyword>
<dbReference type="InterPro" id="IPR029703">
    <property type="entry name" value="POL2"/>
</dbReference>
<protein>
    <recommendedName>
        <fullName evidence="16">DNA polymerase epsilon catalytic subunit</fullName>
        <ecNumber evidence="16">2.7.7.7</ecNumber>
    </recommendedName>
</protein>
<evidence type="ECO:0000259" key="17">
    <source>
        <dbReference type="SMART" id="SM01159"/>
    </source>
</evidence>
<dbReference type="PANTHER" id="PTHR10670">
    <property type="entry name" value="DNA POLYMERASE EPSILON CATALYTIC SUBUNIT A"/>
    <property type="match status" value="1"/>
</dbReference>
<dbReference type="GO" id="GO:0003677">
    <property type="term" value="F:DNA binding"/>
    <property type="evidence" value="ECO:0007669"/>
    <property type="project" value="UniProtKB-KW"/>
</dbReference>
<evidence type="ECO:0000256" key="3">
    <source>
        <dbReference type="ARBA" id="ARBA00022485"/>
    </source>
</evidence>
<keyword evidence="12 16" id="KW-0411">Iron-sulfur</keyword>
<dbReference type="CDD" id="cd05535">
    <property type="entry name" value="POLBc_epsilon"/>
    <property type="match status" value="1"/>
</dbReference>
<evidence type="ECO:0000256" key="14">
    <source>
        <dbReference type="ARBA" id="ARBA00023242"/>
    </source>
</evidence>
<dbReference type="GO" id="GO:0000166">
    <property type="term" value="F:nucleotide binding"/>
    <property type="evidence" value="ECO:0007669"/>
    <property type="project" value="InterPro"/>
</dbReference>
<evidence type="ECO:0000256" key="10">
    <source>
        <dbReference type="ARBA" id="ARBA00022932"/>
    </source>
</evidence>
<dbReference type="GO" id="GO:0000278">
    <property type="term" value="P:mitotic cell cycle"/>
    <property type="evidence" value="ECO:0007669"/>
    <property type="project" value="TreeGrafter"/>
</dbReference>
<dbReference type="InterPro" id="IPR006133">
    <property type="entry name" value="DNA-dir_DNA_pol_B_exonuc"/>
</dbReference>
<dbReference type="FunFam" id="1.10.132.60:FF:000002">
    <property type="entry name" value="DNA polymerase epsilon catalytic subunit"/>
    <property type="match status" value="1"/>
</dbReference>
<dbReference type="Pfam" id="PF22634">
    <property type="entry name" value="POL2_thumb"/>
    <property type="match status" value="1"/>
</dbReference>
<evidence type="ECO:0000256" key="4">
    <source>
        <dbReference type="ARBA" id="ARBA00022679"/>
    </source>
</evidence>
<evidence type="ECO:0000256" key="1">
    <source>
        <dbReference type="ARBA" id="ARBA00004123"/>
    </source>
</evidence>
<dbReference type="InterPro" id="IPR055191">
    <property type="entry name" value="POL2_thumb"/>
</dbReference>
<keyword evidence="9 16" id="KW-0862">Zinc</keyword>
<dbReference type="GO" id="GO:0008310">
    <property type="term" value="F:single-stranded DNA 3'-5' DNA exonuclease activity"/>
    <property type="evidence" value="ECO:0007669"/>
    <property type="project" value="TreeGrafter"/>
</dbReference>
<dbReference type="SMART" id="SM00486">
    <property type="entry name" value="POLBc"/>
    <property type="match status" value="1"/>
</dbReference>
<dbReference type="EMBL" id="LXPE01000054">
    <property type="protein sequence ID" value="OBA25683.1"/>
    <property type="molecule type" value="Genomic_DNA"/>
</dbReference>
<comment type="cofactor">
    <cofactor evidence="16">
        <name>[4Fe-4S] cluster</name>
        <dbReference type="ChEBI" id="CHEBI:49883"/>
    </cofactor>
</comment>
<dbReference type="Pfam" id="PF08490">
    <property type="entry name" value="DUF1744"/>
    <property type="match status" value="1"/>
</dbReference>
<dbReference type="Gene3D" id="1.10.132.60">
    <property type="entry name" value="DNA polymerase family B, C-terminal domain"/>
    <property type="match status" value="1"/>
</dbReference>
<dbReference type="InterPro" id="IPR023211">
    <property type="entry name" value="DNA_pol_palm_dom_sf"/>
</dbReference>
<dbReference type="FunFam" id="3.30.420.10:FF:000010">
    <property type="entry name" value="DNA polymerase epsilon catalytic subunit"/>
    <property type="match status" value="1"/>
</dbReference>
<dbReference type="InterPro" id="IPR054475">
    <property type="entry name" value="Znf-DPOE"/>
</dbReference>
<keyword evidence="7 16" id="KW-0479">Metal-binding</keyword>
<comment type="catalytic activity">
    <reaction evidence="15 16">
        <text>DNA(n) + a 2'-deoxyribonucleoside 5'-triphosphate = DNA(n+1) + diphosphate</text>
        <dbReference type="Rhea" id="RHEA:22508"/>
        <dbReference type="Rhea" id="RHEA-COMP:17339"/>
        <dbReference type="Rhea" id="RHEA-COMP:17340"/>
        <dbReference type="ChEBI" id="CHEBI:33019"/>
        <dbReference type="ChEBI" id="CHEBI:61560"/>
        <dbReference type="ChEBI" id="CHEBI:173112"/>
        <dbReference type="EC" id="2.7.7.7"/>
    </reaction>
</comment>
<dbReference type="GO" id="GO:0003887">
    <property type="term" value="F:DNA-directed DNA polymerase activity"/>
    <property type="evidence" value="ECO:0007669"/>
    <property type="project" value="UniProtKB-KW"/>
</dbReference>
<dbReference type="Proteomes" id="UP000092321">
    <property type="component" value="Unassembled WGS sequence"/>
</dbReference>
<evidence type="ECO:0000256" key="9">
    <source>
        <dbReference type="ARBA" id="ARBA00022833"/>
    </source>
</evidence>
<comment type="caution">
    <text evidence="18">The sequence shown here is derived from an EMBL/GenBank/DDBJ whole genome shotgun (WGS) entry which is preliminary data.</text>
</comment>
<keyword evidence="10 16" id="KW-0239">DNA-directed DNA polymerase</keyword>
<evidence type="ECO:0000313" key="19">
    <source>
        <dbReference type="Proteomes" id="UP000092321"/>
    </source>
</evidence>
<accession>A0A1B7TAD7</accession>
<gene>
    <name evidence="18" type="ORF">HANVADRAFT_26588</name>
</gene>
<dbReference type="GO" id="GO:0006297">
    <property type="term" value="P:nucleotide-excision repair, DNA gap filling"/>
    <property type="evidence" value="ECO:0007669"/>
    <property type="project" value="TreeGrafter"/>
</dbReference>
<feature type="domain" description="DNA polymerase epsilon catalytic subunit A C-terminal" evidence="17">
    <location>
        <begin position="1470"/>
        <end position="1830"/>
    </location>
</feature>
<keyword evidence="6 16" id="KW-0235">DNA replication</keyword>
<dbReference type="SUPFAM" id="SSF56672">
    <property type="entry name" value="DNA/RNA polymerases"/>
    <property type="match status" value="1"/>
</dbReference>
<evidence type="ECO:0000256" key="7">
    <source>
        <dbReference type="ARBA" id="ARBA00022723"/>
    </source>
</evidence>
<evidence type="ECO:0000256" key="8">
    <source>
        <dbReference type="ARBA" id="ARBA00022771"/>
    </source>
</evidence>
<dbReference type="Gene3D" id="3.30.342.10">
    <property type="entry name" value="DNA Polymerase, chain B, domain 1"/>
    <property type="match status" value="1"/>
</dbReference>
<evidence type="ECO:0000256" key="12">
    <source>
        <dbReference type="ARBA" id="ARBA00023014"/>
    </source>
</evidence>
<evidence type="ECO:0000256" key="5">
    <source>
        <dbReference type="ARBA" id="ARBA00022695"/>
    </source>
</evidence>
<dbReference type="InterPro" id="IPR006172">
    <property type="entry name" value="DNA-dir_DNA_pol_B"/>
</dbReference>
<dbReference type="PANTHER" id="PTHR10670:SF0">
    <property type="entry name" value="DNA POLYMERASE EPSILON CATALYTIC SUBUNIT A"/>
    <property type="match status" value="1"/>
</dbReference>
<dbReference type="GO" id="GO:0008622">
    <property type="term" value="C:epsilon DNA polymerase complex"/>
    <property type="evidence" value="ECO:0007669"/>
    <property type="project" value="InterPro"/>
</dbReference>
<dbReference type="GO" id="GO:0006272">
    <property type="term" value="P:leading strand elongation"/>
    <property type="evidence" value="ECO:0007669"/>
    <property type="project" value="TreeGrafter"/>
</dbReference>
<keyword evidence="19" id="KW-1185">Reference proteome</keyword>
<keyword evidence="3 16" id="KW-0004">4Fe-4S</keyword>
<keyword evidence="11 16" id="KW-0408">Iron</keyword>